<evidence type="ECO:0000256" key="5">
    <source>
        <dbReference type="ARBA" id="ARBA00022989"/>
    </source>
</evidence>
<evidence type="ECO:0000256" key="2">
    <source>
        <dbReference type="ARBA" id="ARBA00011006"/>
    </source>
</evidence>
<feature type="transmembrane region" description="Helical" evidence="7">
    <location>
        <begin position="18"/>
        <end position="38"/>
    </location>
</feature>
<evidence type="ECO:0000256" key="4">
    <source>
        <dbReference type="ARBA" id="ARBA00022692"/>
    </source>
</evidence>
<evidence type="ECO:0000313" key="9">
    <source>
        <dbReference type="Proteomes" id="UP001146469"/>
    </source>
</evidence>
<feature type="transmembrane region" description="Helical" evidence="7">
    <location>
        <begin position="50"/>
        <end position="73"/>
    </location>
</feature>
<evidence type="ECO:0000256" key="3">
    <source>
        <dbReference type="ARBA" id="ARBA00022475"/>
    </source>
</evidence>
<evidence type="ECO:0000313" key="8">
    <source>
        <dbReference type="EMBL" id="MCZ9290267.1"/>
    </source>
</evidence>
<dbReference type="PANTHER" id="PTHR33884">
    <property type="entry name" value="UPF0410 PROTEIN YMGE"/>
    <property type="match status" value="1"/>
</dbReference>
<evidence type="ECO:0000256" key="6">
    <source>
        <dbReference type="ARBA" id="ARBA00023136"/>
    </source>
</evidence>
<dbReference type="RefSeq" id="WP_080971974.1">
    <property type="nucleotide sequence ID" value="NZ_JAKMUT010000007.1"/>
</dbReference>
<dbReference type="EMBL" id="JAKMUT010000007">
    <property type="protein sequence ID" value="MCZ9290267.1"/>
    <property type="molecule type" value="Genomic_DNA"/>
</dbReference>
<evidence type="ECO:0000256" key="1">
    <source>
        <dbReference type="ARBA" id="ARBA00004651"/>
    </source>
</evidence>
<dbReference type="InterPro" id="IPR007341">
    <property type="entry name" value="Transgly_assoc"/>
</dbReference>
<dbReference type="Pfam" id="PF04226">
    <property type="entry name" value="Transgly_assoc"/>
    <property type="match status" value="1"/>
</dbReference>
<comment type="similarity">
    <text evidence="2">Belongs to the UPF0410 family.</text>
</comment>
<keyword evidence="4 7" id="KW-0812">Transmembrane</keyword>
<gene>
    <name evidence="8" type="ORF">L8V00_08645</name>
</gene>
<keyword evidence="5 7" id="KW-1133">Transmembrane helix</keyword>
<keyword evidence="9" id="KW-1185">Reference proteome</keyword>
<dbReference type="AlphaFoldDB" id="A0A9X3LLN4"/>
<accession>A0A9X3LLN4</accession>
<protein>
    <submittedName>
        <fullName evidence="8">GlsB/YeaQ/YmgE family stress response membrane protein</fullName>
    </submittedName>
</protein>
<evidence type="ECO:0000256" key="7">
    <source>
        <dbReference type="SAM" id="Phobius"/>
    </source>
</evidence>
<organism evidence="8 9">
    <name type="scientific">Corynebacterium evansiae</name>
    <dbReference type="NCBI Taxonomy" id="2913499"/>
    <lineage>
        <taxon>Bacteria</taxon>
        <taxon>Bacillati</taxon>
        <taxon>Actinomycetota</taxon>
        <taxon>Actinomycetes</taxon>
        <taxon>Mycobacteriales</taxon>
        <taxon>Corynebacteriaceae</taxon>
        <taxon>Corynebacterium</taxon>
    </lineage>
</organism>
<name>A0A9X3LLN4_9CORY</name>
<sequence length="105" mass="10896">MITETLAANTFLLAEGSAVPPLGMFGWIIIGGLAGWIGSKIMGTDEQMGFFLNIVVGIIGGFLGGWVLGLLGVGSGGMFWSFLTCLLGACILLFIVGLVTGNRKK</sequence>
<dbReference type="PANTHER" id="PTHR33884:SF3">
    <property type="entry name" value="UPF0410 PROTEIN YMGE"/>
    <property type="match status" value="1"/>
</dbReference>
<keyword evidence="3" id="KW-1003">Cell membrane</keyword>
<proteinExistence type="inferred from homology"/>
<feature type="transmembrane region" description="Helical" evidence="7">
    <location>
        <begin position="79"/>
        <end position="99"/>
    </location>
</feature>
<comment type="caution">
    <text evidence="8">The sequence shown here is derived from an EMBL/GenBank/DDBJ whole genome shotgun (WGS) entry which is preliminary data.</text>
</comment>
<dbReference type="GO" id="GO:0005886">
    <property type="term" value="C:plasma membrane"/>
    <property type="evidence" value="ECO:0007669"/>
    <property type="project" value="UniProtKB-SubCell"/>
</dbReference>
<keyword evidence="6 7" id="KW-0472">Membrane</keyword>
<reference evidence="8" key="1">
    <citation type="submission" date="2022-02" db="EMBL/GenBank/DDBJ databases">
        <title>Corynebacterium sp. from urogenital microbiome.</title>
        <authorList>
            <person name="Cappelli E.A."/>
            <person name="Ribeiro T.G."/>
            <person name="Peixe L."/>
        </authorList>
    </citation>
    <scope>NUCLEOTIDE SEQUENCE</scope>
    <source>
        <strain evidence="8">C8Ua_174</strain>
    </source>
</reference>
<dbReference type="Proteomes" id="UP001146469">
    <property type="component" value="Unassembled WGS sequence"/>
</dbReference>
<comment type="subcellular location">
    <subcellularLocation>
        <location evidence="1">Cell membrane</location>
        <topology evidence="1">Multi-pass membrane protein</topology>
    </subcellularLocation>
</comment>